<dbReference type="PANTHER" id="PTHR35010:SF2">
    <property type="entry name" value="BLL4672 PROTEIN"/>
    <property type="match status" value="1"/>
</dbReference>
<proteinExistence type="predicted"/>
<feature type="domain" description="HTH cro/C1-type" evidence="1">
    <location>
        <begin position="28"/>
        <end position="79"/>
    </location>
</feature>
<dbReference type="SMART" id="SM00530">
    <property type="entry name" value="HTH_XRE"/>
    <property type="match status" value="1"/>
</dbReference>
<dbReference type="Proteomes" id="UP000636458">
    <property type="component" value="Unassembled WGS sequence"/>
</dbReference>
<evidence type="ECO:0000313" key="2">
    <source>
        <dbReference type="EMBL" id="MBK4349059.1"/>
    </source>
</evidence>
<dbReference type="Pfam" id="PF17765">
    <property type="entry name" value="MLTR_LBD"/>
    <property type="match status" value="1"/>
</dbReference>
<dbReference type="Gene3D" id="1.10.260.40">
    <property type="entry name" value="lambda repressor-like DNA-binding domains"/>
    <property type="match status" value="1"/>
</dbReference>
<evidence type="ECO:0000313" key="3">
    <source>
        <dbReference type="Proteomes" id="UP000636458"/>
    </source>
</evidence>
<dbReference type="InterPro" id="IPR010982">
    <property type="entry name" value="Lambda_DNA-bd_dom_sf"/>
</dbReference>
<gene>
    <name evidence="2" type="ORF">IV501_15625</name>
</gene>
<keyword evidence="3" id="KW-1185">Reference proteome</keyword>
<dbReference type="CDD" id="cd00093">
    <property type="entry name" value="HTH_XRE"/>
    <property type="match status" value="1"/>
</dbReference>
<dbReference type="InterPro" id="IPR001387">
    <property type="entry name" value="Cro/C1-type_HTH"/>
</dbReference>
<reference evidence="2" key="1">
    <citation type="submission" date="2021-01" db="EMBL/GenBank/DDBJ databases">
        <title>Lacisediminihabitans sp. nov. strain G11-30, isolated from Antarctic Soil.</title>
        <authorList>
            <person name="Li J."/>
        </authorList>
    </citation>
    <scope>NUCLEOTIDE SEQUENCE</scope>
    <source>
        <strain evidence="2">G11-30</strain>
    </source>
</reference>
<name>A0A934SPG8_9MICO</name>
<accession>A0A934SPG8</accession>
<dbReference type="PROSITE" id="PS50943">
    <property type="entry name" value="HTH_CROC1"/>
    <property type="match status" value="1"/>
</dbReference>
<evidence type="ECO:0000259" key="1">
    <source>
        <dbReference type="PROSITE" id="PS50943"/>
    </source>
</evidence>
<dbReference type="SUPFAM" id="SSF47413">
    <property type="entry name" value="lambda repressor-like DNA-binding domains"/>
    <property type="match status" value="1"/>
</dbReference>
<sequence length="276" mass="30329">MTELGTVLRAWRDRVSPVEAGLPGGGDRRSPGLRREELAMLANLSVDYIVRLEQGRAKHPSPQVLASLARALRLTDEERDHLYRMGGVAVPTRTMVPRHVTPGVQHIVDRLGEVPVSVFSAAWDTLLVNDLWVTLFGEALPTGGRAGNLLWKQFTGHESPVSYSQEHGEQFHRDLVCDAHVAVTRYPDDVALTSLVADLRSQSEEFERLWNSAGFGEHRESRKTIHNVLVGAITVDCDVLTAPGSDLKIVVYTAVPGSTDADKLDLLRVSAVRAFA</sequence>
<dbReference type="AlphaFoldDB" id="A0A934SPG8"/>
<organism evidence="2 3">
    <name type="scientific">Lacisediminihabitans changchengi</name>
    <dbReference type="NCBI Taxonomy" id="2787634"/>
    <lineage>
        <taxon>Bacteria</taxon>
        <taxon>Bacillati</taxon>
        <taxon>Actinomycetota</taxon>
        <taxon>Actinomycetes</taxon>
        <taxon>Micrococcales</taxon>
        <taxon>Microbacteriaceae</taxon>
        <taxon>Lacisediminihabitans</taxon>
    </lineage>
</organism>
<dbReference type="Gene3D" id="3.30.450.180">
    <property type="match status" value="1"/>
</dbReference>
<dbReference type="GO" id="GO:0003677">
    <property type="term" value="F:DNA binding"/>
    <property type="evidence" value="ECO:0007669"/>
    <property type="project" value="InterPro"/>
</dbReference>
<dbReference type="Pfam" id="PF13560">
    <property type="entry name" value="HTH_31"/>
    <property type="match status" value="1"/>
</dbReference>
<comment type="caution">
    <text evidence="2">The sequence shown here is derived from an EMBL/GenBank/DDBJ whole genome shotgun (WGS) entry which is preliminary data.</text>
</comment>
<dbReference type="PANTHER" id="PTHR35010">
    <property type="entry name" value="BLL4672 PROTEIN-RELATED"/>
    <property type="match status" value="1"/>
</dbReference>
<dbReference type="InterPro" id="IPR041413">
    <property type="entry name" value="MLTR_LBD"/>
</dbReference>
<protein>
    <submittedName>
        <fullName evidence="2">Helix-turn-helix domain-containing protein</fullName>
    </submittedName>
</protein>
<dbReference type="RefSeq" id="WP_200557250.1">
    <property type="nucleotide sequence ID" value="NZ_JAEPES010000006.1"/>
</dbReference>
<dbReference type="EMBL" id="JAEPES010000006">
    <property type="protein sequence ID" value="MBK4349059.1"/>
    <property type="molecule type" value="Genomic_DNA"/>
</dbReference>